<dbReference type="PANTHER" id="PTHR46609:SF6">
    <property type="entry name" value="EXONUCLEASE, PHAGE-TYPE_RECB, C-TERMINAL DOMAIN-CONTAINING PROTEIN-RELATED"/>
    <property type="match status" value="1"/>
</dbReference>
<dbReference type="NCBIfam" id="TIGR03033">
    <property type="entry name" value="phage_rel_nuc"/>
    <property type="match status" value="1"/>
</dbReference>
<name>A0A7X6CXJ3_9ACTN</name>
<comment type="caution">
    <text evidence="2">The sequence shown here is derived from an EMBL/GenBank/DDBJ whole genome shotgun (WGS) entry which is preliminary data.</text>
</comment>
<dbReference type="InterPro" id="IPR019080">
    <property type="entry name" value="YqaJ_viral_recombinase"/>
</dbReference>
<protein>
    <recommendedName>
        <fullName evidence="1">YqaJ viral recombinase domain-containing protein</fullName>
    </recommendedName>
</protein>
<evidence type="ECO:0000313" key="2">
    <source>
        <dbReference type="EMBL" id="NJQ04238.1"/>
    </source>
</evidence>
<dbReference type="InterPro" id="IPR011604">
    <property type="entry name" value="PDDEXK-like_dom_sf"/>
</dbReference>
<dbReference type="RefSeq" id="WP_167967537.1">
    <property type="nucleotide sequence ID" value="NZ_BHZG01000011.1"/>
</dbReference>
<evidence type="ECO:0000313" key="3">
    <source>
        <dbReference type="Proteomes" id="UP000578686"/>
    </source>
</evidence>
<reference evidence="2 3" key="1">
    <citation type="submission" date="2020-03" db="EMBL/GenBank/DDBJ databases">
        <title>Draft genome of Streptomyces sp. ventii, isolated from the Axial Seamount in the Pacific Ocean, and resequencing of the two type strains Streptomyces lonarensis strain NCL 716 and Streptomyces bohaiensis strain 11A07.</title>
        <authorList>
            <person name="Loughran R.M."/>
            <person name="Pfannmuller K.M."/>
            <person name="Wasson B.J."/>
            <person name="Deadmond M.C."/>
            <person name="Paddock B.E."/>
            <person name="Koyack M.J."/>
            <person name="Gallegos D.A."/>
            <person name="Mitchell E.A."/>
            <person name="Ushijima B."/>
            <person name="Saw J.H."/>
            <person name="Mcphail K.L."/>
            <person name="Videau P."/>
        </authorList>
    </citation>
    <scope>NUCLEOTIDE SEQUENCE [LARGE SCALE GENOMIC DNA]</scope>
    <source>
        <strain evidence="2 3">NCL716</strain>
    </source>
</reference>
<dbReference type="EMBL" id="JAAVJD010000004">
    <property type="protein sequence ID" value="NJQ04238.1"/>
    <property type="molecule type" value="Genomic_DNA"/>
</dbReference>
<dbReference type="InterPro" id="IPR017482">
    <property type="entry name" value="Lambda-type_endonuclease"/>
</dbReference>
<dbReference type="Pfam" id="PF09588">
    <property type="entry name" value="YqaJ"/>
    <property type="match status" value="1"/>
</dbReference>
<dbReference type="AlphaFoldDB" id="A0A7X6CXJ3"/>
<gene>
    <name evidence="2" type="ORF">HCN56_01270</name>
</gene>
<dbReference type="Gene3D" id="3.90.320.10">
    <property type="match status" value="1"/>
</dbReference>
<feature type="domain" description="YqaJ viral recombinase" evidence="1">
    <location>
        <begin position="16"/>
        <end position="158"/>
    </location>
</feature>
<dbReference type="Proteomes" id="UP000578686">
    <property type="component" value="Unassembled WGS sequence"/>
</dbReference>
<keyword evidence="3" id="KW-1185">Reference proteome</keyword>
<dbReference type="PANTHER" id="PTHR46609">
    <property type="entry name" value="EXONUCLEASE, PHAGE-TYPE/RECB, C-TERMINAL DOMAIN-CONTAINING PROTEIN"/>
    <property type="match status" value="1"/>
</dbReference>
<proteinExistence type="predicted"/>
<accession>A0A7X6CXJ3</accession>
<evidence type="ECO:0000259" key="1">
    <source>
        <dbReference type="Pfam" id="PF09588"/>
    </source>
</evidence>
<organism evidence="2 3">
    <name type="scientific">Streptomyces lonarensis</name>
    <dbReference type="NCBI Taxonomy" id="700599"/>
    <lineage>
        <taxon>Bacteria</taxon>
        <taxon>Bacillati</taxon>
        <taxon>Actinomycetota</taxon>
        <taxon>Actinomycetes</taxon>
        <taxon>Kitasatosporales</taxon>
        <taxon>Streptomycetaceae</taxon>
        <taxon>Streptomyces</taxon>
    </lineage>
</organism>
<sequence>MTTAIHLGFPVPGTPEWEAARSGLCITATEIAAVVGLSPWQSRFTLWHKKAGLPTAPFEPSPQMEWGNRLESAVATKWQEGAPDRWLETAGTWQHSERDWQRATPDRLVYEEPVDWPDTLLPVPPTALLEVKTSPTGDAWADGIPIYYQCQIQWQLDTLGLQVCHLALLVGGHDYREFVIEYDADDAQYLRREARAFLDTVEAGERPPIDDSDSTYDTVRAQHESRDDVEVEIPAALADRYEAAGAAKRKADAARQQASAEVMDAIGEGRWATVAGRRIAQRTTKNALQPCKQKASTT</sequence>
<dbReference type="InterPro" id="IPR051703">
    <property type="entry name" value="NF-kappa-B_Signaling_Reg"/>
</dbReference>
<dbReference type="SUPFAM" id="SSF52980">
    <property type="entry name" value="Restriction endonuclease-like"/>
    <property type="match status" value="1"/>
</dbReference>
<dbReference type="InterPro" id="IPR011335">
    <property type="entry name" value="Restrct_endonuc-II-like"/>
</dbReference>